<feature type="region of interest" description="Disordered" evidence="1">
    <location>
        <begin position="187"/>
        <end position="213"/>
    </location>
</feature>
<evidence type="ECO:0000313" key="3">
    <source>
        <dbReference type="EMBL" id="GMG86240.1"/>
    </source>
</evidence>
<comment type="caution">
    <text evidence="3">The sequence shown here is derived from an EMBL/GenBank/DDBJ whole genome shotgun (WGS) entry which is preliminary data.</text>
</comment>
<feature type="chain" id="PRO_5045041329" description="DUF4124 domain-containing protein" evidence="2">
    <location>
        <begin position="20"/>
        <end position="213"/>
    </location>
</feature>
<evidence type="ECO:0008006" key="5">
    <source>
        <dbReference type="Google" id="ProtNLM"/>
    </source>
</evidence>
<dbReference type="EMBL" id="BSYJ01000001">
    <property type="protein sequence ID" value="GMG86240.1"/>
    <property type="molecule type" value="Genomic_DNA"/>
</dbReference>
<reference evidence="3 4" key="1">
    <citation type="submission" date="2023-04" db="EMBL/GenBank/DDBJ databases">
        <title>Marinobulbifer ophiurae gen. nov., sp. Nov., isolate from tissue of brittle star Ophioplocus japonicus.</title>
        <authorList>
            <person name="Kawano K."/>
            <person name="Sawayama S."/>
            <person name="Nakagawa S."/>
        </authorList>
    </citation>
    <scope>NUCLEOTIDE SEQUENCE [LARGE SCALE GENOMIC DNA]</scope>
    <source>
        <strain evidence="3 4">NKW57</strain>
    </source>
</reference>
<protein>
    <recommendedName>
        <fullName evidence="5">DUF4124 domain-containing protein</fullName>
    </recommendedName>
</protein>
<accession>A0ABQ6LVZ6</accession>
<proteinExistence type="predicted"/>
<evidence type="ECO:0000313" key="4">
    <source>
        <dbReference type="Proteomes" id="UP001224392"/>
    </source>
</evidence>
<feature type="signal peptide" evidence="2">
    <location>
        <begin position="1"/>
        <end position="19"/>
    </location>
</feature>
<gene>
    <name evidence="3" type="ORF">MNKW57_05610</name>
</gene>
<evidence type="ECO:0000256" key="1">
    <source>
        <dbReference type="SAM" id="MobiDB-lite"/>
    </source>
</evidence>
<organism evidence="3 4">
    <name type="scientific">Biformimicrobium ophioploci</name>
    <dbReference type="NCBI Taxonomy" id="3036711"/>
    <lineage>
        <taxon>Bacteria</taxon>
        <taxon>Pseudomonadati</taxon>
        <taxon>Pseudomonadota</taxon>
        <taxon>Gammaproteobacteria</taxon>
        <taxon>Cellvibrionales</taxon>
        <taxon>Microbulbiferaceae</taxon>
        <taxon>Biformimicrobium</taxon>
    </lineage>
</organism>
<keyword evidence="2" id="KW-0732">Signal</keyword>
<feature type="compositionally biased region" description="Low complexity" evidence="1">
    <location>
        <begin position="188"/>
        <end position="203"/>
    </location>
</feature>
<dbReference type="Proteomes" id="UP001224392">
    <property type="component" value="Unassembled WGS sequence"/>
</dbReference>
<evidence type="ECO:0000256" key="2">
    <source>
        <dbReference type="SAM" id="SignalP"/>
    </source>
</evidence>
<keyword evidence="4" id="KW-1185">Reference proteome</keyword>
<dbReference type="RefSeq" id="WP_285762743.1">
    <property type="nucleotide sequence ID" value="NZ_BSYJ01000001.1"/>
</dbReference>
<name>A0ABQ6LVZ6_9GAMM</name>
<sequence>MRTLASAVLILLCSTLALAQGNQGKSDGKTIYKVVGPDGTVTFTDVAPKNGKAVKLPQRQVSTVPAVKPKMPERKLSVDDGRAPAMQGGDFYIVYPADGSTITPGERVLMMEVAINPWPLGGHSVIALIDGRPSPAVPDSTAVNISAIERGTHTLQAVLLDADGRELGRSQVITVFVKRPGLQVPDIPAAGAPQAPQMPAAPGVRPRPQPLNR</sequence>